<dbReference type="EMBL" id="ACXX02000007">
    <property type="protein sequence ID" value="EGD47667.1"/>
    <property type="molecule type" value="Genomic_DNA"/>
</dbReference>
<reference evidence="1" key="1">
    <citation type="submission" date="2009-07" db="EMBL/GenBank/DDBJ databases">
        <authorList>
            <consortium name="US DOE Joint Genome Institute (JGI-PGF)"/>
            <person name="Lucas S."/>
            <person name="Copeland A."/>
            <person name="Lapidus A."/>
            <person name="Glavina del Rio T."/>
            <person name="Tice H."/>
            <person name="Bruce D."/>
            <person name="Goodwin L."/>
            <person name="Pitluck S."/>
            <person name="Larimer F."/>
            <person name="Land M.L."/>
            <person name="Mouttaki H."/>
            <person name="He Z."/>
            <person name="Zhou J."/>
            <person name="Hemme C.L."/>
        </authorList>
    </citation>
    <scope>NUCLEOTIDE SEQUENCE [LARGE SCALE GENOMIC DNA]</scope>
    <source>
        <strain evidence="1">DSM 2782</strain>
    </source>
</reference>
<dbReference type="AlphaFoldDB" id="F1TDM9"/>
<comment type="caution">
    <text evidence="1">The sequence shown here is derived from an EMBL/GenBank/DDBJ whole genome shotgun (WGS) entry which is preliminary data.</text>
</comment>
<accession>F1TDM9</accession>
<protein>
    <submittedName>
        <fullName evidence="1">Uncharacterized protein</fullName>
    </submittedName>
</protein>
<keyword evidence="2" id="KW-1185">Reference proteome</keyword>
<dbReference type="Proteomes" id="UP000003860">
    <property type="component" value="Unassembled WGS sequence"/>
</dbReference>
<proteinExistence type="predicted"/>
<reference evidence="1" key="2">
    <citation type="submission" date="2011-01" db="EMBL/GenBank/DDBJ databases">
        <title>The Non-contiguous Finished genome of Clostridium papyrosolvens.</title>
        <authorList>
            <person name="Lucas S."/>
            <person name="Copeland A."/>
            <person name="Lapidus A."/>
            <person name="Cheng J.-F."/>
            <person name="Goodwin L."/>
            <person name="Pitluck S."/>
            <person name="Misra M."/>
            <person name="Chertkov O."/>
            <person name="Detter J.C."/>
            <person name="Han C."/>
            <person name="Tapia R."/>
            <person name="Land M."/>
            <person name="Hauser L."/>
            <person name="Kyrpides N."/>
            <person name="Ivanova N."/>
            <person name="Pagani I."/>
            <person name="Mouttaki H."/>
            <person name="He Z."/>
            <person name="Zhou J."/>
            <person name="Hemme C.L."/>
            <person name="Woyke T."/>
        </authorList>
    </citation>
    <scope>NUCLEOTIDE SEQUENCE [LARGE SCALE GENOMIC DNA]</scope>
    <source>
        <strain evidence="1">DSM 2782</strain>
    </source>
</reference>
<name>F1TDM9_9FIRM</name>
<evidence type="ECO:0000313" key="1">
    <source>
        <dbReference type="EMBL" id="EGD47667.1"/>
    </source>
</evidence>
<gene>
    <name evidence="1" type="ORF">Cpap_1862</name>
</gene>
<sequence length="41" mass="4306">AKEQGGVLGDEESEGSYGKVPVLGIGLQESATLFLWLALDK</sequence>
<feature type="non-terminal residue" evidence="1">
    <location>
        <position position="1"/>
    </location>
</feature>
<organism evidence="1 2">
    <name type="scientific">Ruminiclostridium papyrosolvens DSM 2782</name>
    <dbReference type="NCBI Taxonomy" id="588581"/>
    <lineage>
        <taxon>Bacteria</taxon>
        <taxon>Bacillati</taxon>
        <taxon>Bacillota</taxon>
        <taxon>Clostridia</taxon>
        <taxon>Eubacteriales</taxon>
        <taxon>Oscillospiraceae</taxon>
        <taxon>Ruminiclostridium</taxon>
    </lineage>
</organism>
<evidence type="ECO:0000313" key="2">
    <source>
        <dbReference type="Proteomes" id="UP000003860"/>
    </source>
</evidence>
<dbReference type="STRING" id="588581.Cpap_1862"/>